<evidence type="ECO:0000259" key="2">
    <source>
        <dbReference type="Pfam" id="PF21959"/>
    </source>
</evidence>
<proteinExistence type="predicted"/>
<feature type="domain" description="DUF6923" evidence="2">
    <location>
        <begin position="162"/>
        <end position="388"/>
    </location>
</feature>
<dbReference type="SUPFAM" id="SSF63825">
    <property type="entry name" value="YWTD domain"/>
    <property type="match status" value="1"/>
</dbReference>
<evidence type="ECO:0000313" key="4">
    <source>
        <dbReference type="Proteomes" id="UP000054481"/>
    </source>
</evidence>
<sequence>MPDDPNTPPNKGFAIVFLCRKLDLVPSTVNCCWLFVDTRVQAKGIMFSAFPAIIVLVASWGCQAHRVCNPGVSCSTAAAPVCEATPGPLLPKPNRVDENEQDAPAAQAPKPPKDDKQARPSRGPKGPKPTRLRGNKDFPILPAPKPGLNLPCLTDAYVMQDNRLYSVDLKTGRNTTISPAVGASVTYEINAVGFNPKDNYLYGTHAKRLIRIYADGSTEDVLKIPIRPNMGDFDDEGRYWCSNAGFGWTSVDLNPASKTYGKIENGTSTFPEDIESWTFATDWAYTPVSKGYLYGIGIKRKNRGGPPTLVRWSIKTKTWQKLFEANFLSKGQAFGAVFSTRDGIIYGLENLTGNIVRFNLFDPTETTEISGGPVSSSRPKRNDGTRCLLLRDT</sequence>
<dbReference type="AlphaFoldDB" id="A0A0F7ZT92"/>
<dbReference type="Proteomes" id="UP000054481">
    <property type="component" value="Unassembled WGS sequence"/>
</dbReference>
<feature type="region of interest" description="Disordered" evidence="1">
    <location>
        <begin position="86"/>
        <end position="141"/>
    </location>
</feature>
<name>A0A0F7ZT92_9HYPO</name>
<dbReference type="InterPro" id="IPR011042">
    <property type="entry name" value="6-blade_b-propeller_TolB-like"/>
</dbReference>
<evidence type="ECO:0000256" key="1">
    <source>
        <dbReference type="SAM" id="MobiDB-lite"/>
    </source>
</evidence>
<dbReference type="Gene3D" id="2.120.10.30">
    <property type="entry name" value="TolB, C-terminal domain"/>
    <property type="match status" value="1"/>
</dbReference>
<keyword evidence="4" id="KW-1185">Reference proteome</keyword>
<gene>
    <name evidence="3" type="ORF">HIM_07900</name>
</gene>
<dbReference type="Pfam" id="PF21959">
    <property type="entry name" value="DUF6923"/>
    <property type="match status" value="1"/>
</dbReference>
<evidence type="ECO:0000313" key="3">
    <source>
        <dbReference type="EMBL" id="KJZ72708.1"/>
    </source>
</evidence>
<dbReference type="EMBL" id="KQ030543">
    <property type="protein sequence ID" value="KJZ72708.1"/>
    <property type="molecule type" value="Genomic_DNA"/>
</dbReference>
<protein>
    <recommendedName>
        <fullName evidence="2">DUF6923 domain-containing protein</fullName>
    </recommendedName>
</protein>
<accession>A0A0F7ZT92</accession>
<dbReference type="OrthoDB" id="4405280at2759"/>
<organism evidence="3 4">
    <name type="scientific">Hirsutella minnesotensis 3608</name>
    <dbReference type="NCBI Taxonomy" id="1043627"/>
    <lineage>
        <taxon>Eukaryota</taxon>
        <taxon>Fungi</taxon>
        <taxon>Dikarya</taxon>
        <taxon>Ascomycota</taxon>
        <taxon>Pezizomycotina</taxon>
        <taxon>Sordariomycetes</taxon>
        <taxon>Hypocreomycetidae</taxon>
        <taxon>Hypocreales</taxon>
        <taxon>Ophiocordycipitaceae</taxon>
        <taxon>Hirsutella</taxon>
    </lineage>
</organism>
<reference evidence="3 4" key="1">
    <citation type="journal article" date="2014" name="Genome Biol. Evol.">
        <title>Comparative genomics and transcriptomics analyses reveal divergent lifestyle features of nematode endoparasitic fungus Hirsutella minnesotensis.</title>
        <authorList>
            <person name="Lai Y."/>
            <person name="Liu K."/>
            <person name="Zhang X."/>
            <person name="Zhang X."/>
            <person name="Li K."/>
            <person name="Wang N."/>
            <person name="Shu C."/>
            <person name="Wu Y."/>
            <person name="Wang C."/>
            <person name="Bushley K.E."/>
            <person name="Xiang M."/>
            <person name="Liu X."/>
        </authorList>
    </citation>
    <scope>NUCLEOTIDE SEQUENCE [LARGE SCALE GENOMIC DNA]</scope>
    <source>
        <strain evidence="3 4">3608</strain>
    </source>
</reference>
<dbReference type="InterPro" id="IPR054215">
    <property type="entry name" value="DUF6923"/>
</dbReference>